<evidence type="ECO:0000313" key="1">
    <source>
        <dbReference type="EMBL" id="GBM35563.1"/>
    </source>
</evidence>
<evidence type="ECO:0000313" key="2">
    <source>
        <dbReference type="Proteomes" id="UP000499080"/>
    </source>
</evidence>
<keyword evidence="2" id="KW-1185">Reference proteome</keyword>
<dbReference type="Proteomes" id="UP000499080">
    <property type="component" value="Unassembled WGS sequence"/>
</dbReference>
<dbReference type="EMBL" id="BGPR01000787">
    <property type="protein sequence ID" value="GBM35563.1"/>
    <property type="molecule type" value="Genomic_DNA"/>
</dbReference>
<dbReference type="AlphaFoldDB" id="A0A4Y2F2D9"/>
<protein>
    <submittedName>
        <fullName evidence="1">Uncharacterized protein</fullName>
    </submittedName>
</protein>
<organism evidence="1 2">
    <name type="scientific">Araneus ventricosus</name>
    <name type="common">Orbweaver spider</name>
    <name type="synonym">Epeira ventricosa</name>
    <dbReference type="NCBI Taxonomy" id="182803"/>
    <lineage>
        <taxon>Eukaryota</taxon>
        <taxon>Metazoa</taxon>
        <taxon>Ecdysozoa</taxon>
        <taxon>Arthropoda</taxon>
        <taxon>Chelicerata</taxon>
        <taxon>Arachnida</taxon>
        <taxon>Araneae</taxon>
        <taxon>Araneomorphae</taxon>
        <taxon>Entelegynae</taxon>
        <taxon>Araneoidea</taxon>
        <taxon>Araneidae</taxon>
        <taxon>Araneus</taxon>
    </lineage>
</organism>
<comment type="caution">
    <text evidence="1">The sequence shown here is derived from an EMBL/GenBank/DDBJ whole genome shotgun (WGS) entry which is preliminary data.</text>
</comment>
<proteinExistence type="predicted"/>
<sequence>MYVDESDDCEIEIVAEVPRTSIRNEPRGLVVGLVFRPECLQIPLKIHCVLACCAAKSSRRVKRPPAGGAWKFKRKGTNQVSSLSSNTVRITRSVSK</sequence>
<gene>
    <name evidence="1" type="ORF">AVEN_106782_1</name>
</gene>
<reference evidence="1 2" key="1">
    <citation type="journal article" date="2019" name="Sci. Rep.">
        <title>Orb-weaving spider Araneus ventricosus genome elucidates the spidroin gene catalogue.</title>
        <authorList>
            <person name="Kono N."/>
            <person name="Nakamura H."/>
            <person name="Ohtoshi R."/>
            <person name="Moran D.A.P."/>
            <person name="Shinohara A."/>
            <person name="Yoshida Y."/>
            <person name="Fujiwara M."/>
            <person name="Mori M."/>
            <person name="Tomita M."/>
            <person name="Arakawa K."/>
        </authorList>
    </citation>
    <scope>NUCLEOTIDE SEQUENCE [LARGE SCALE GENOMIC DNA]</scope>
</reference>
<accession>A0A4Y2F2D9</accession>
<name>A0A4Y2F2D9_ARAVE</name>